<name>A0ABD0JAI8_9CAEN</name>
<organism evidence="1 2">
    <name type="scientific">Batillaria attramentaria</name>
    <dbReference type="NCBI Taxonomy" id="370345"/>
    <lineage>
        <taxon>Eukaryota</taxon>
        <taxon>Metazoa</taxon>
        <taxon>Spiralia</taxon>
        <taxon>Lophotrochozoa</taxon>
        <taxon>Mollusca</taxon>
        <taxon>Gastropoda</taxon>
        <taxon>Caenogastropoda</taxon>
        <taxon>Sorbeoconcha</taxon>
        <taxon>Cerithioidea</taxon>
        <taxon>Batillariidae</taxon>
        <taxon>Batillaria</taxon>
    </lineage>
</organism>
<sequence>MVCPWPSLLTGRLHRFLTLFSAHPIRTVTSTHFPVSSAKRLKAPPDVAIPPHSHSDLYTLSCKFGKATKGSARRGDSSPFAQ</sequence>
<protein>
    <recommendedName>
        <fullName evidence="3">Secreted protein</fullName>
    </recommendedName>
</protein>
<evidence type="ECO:0000313" key="2">
    <source>
        <dbReference type="Proteomes" id="UP001519460"/>
    </source>
</evidence>
<evidence type="ECO:0000313" key="1">
    <source>
        <dbReference type="EMBL" id="KAK7467886.1"/>
    </source>
</evidence>
<comment type="caution">
    <text evidence="1">The sequence shown here is derived from an EMBL/GenBank/DDBJ whole genome shotgun (WGS) entry which is preliminary data.</text>
</comment>
<gene>
    <name evidence="1" type="ORF">BaRGS_00036891</name>
</gene>
<reference evidence="1 2" key="1">
    <citation type="journal article" date="2023" name="Sci. Data">
        <title>Genome assembly of the Korean intertidal mud-creeper Batillaria attramentaria.</title>
        <authorList>
            <person name="Patra A.K."/>
            <person name="Ho P.T."/>
            <person name="Jun S."/>
            <person name="Lee S.J."/>
            <person name="Kim Y."/>
            <person name="Won Y.J."/>
        </authorList>
    </citation>
    <scope>NUCLEOTIDE SEQUENCE [LARGE SCALE GENOMIC DNA]</scope>
    <source>
        <strain evidence="1">Wonlab-2016</strain>
    </source>
</reference>
<accession>A0ABD0JAI8</accession>
<evidence type="ECO:0008006" key="3">
    <source>
        <dbReference type="Google" id="ProtNLM"/>
    </source>
</evidence>
<dbReference type="EMBL" id="JACVVK020000534">
    <property type="protein sequence ID" value="KAK7467886.1"/>
    <property type="molecule type" value="Genomic_DNA"/>
</dbReference>
<keyword evidence="2" id="KW-1185">Reference proteome</keyword>
<dbReference type="Proteomes" id="UP001519460">
    <property type="component" value="Unassembled WGS sequence"/>
</dbReference>
<proteinExistence type="predicted"/>
<dbReference type="AlphaFoldDB" id="A0ABD0JAI8"/>